<dbReference type="GO" id="GO:0009337">
    <property type="term" value="C:sulfite reductase complex (NADPH)"/>
    <property type="evidence" value="ECO:0007669"/>
    <property type="project" value="EnsemblFungi"/>
</dbReference>
<accession>A0A1U7LUP1</accession>
<comment type="catalytic activity">
    <reaction evidence="12">
        <text>hydrogen sulfide + 3 NADP(+) + 3 H2O = sulfite + 3 NADPH + 4 H(+)</text>
        <dbReference type="Rhea" id="RHEA:13801"/>
        <dbReference type="ChEBI" id="CHEBI:15377"/>
        <dbReference type="ChEBI" id="CHEBI:15378"/>
        <dbReference type="ChEBI" id="CHEBI:17359"/>
        <dbReference type="ChEBI" id="CHEBI:29919"/>
        <dbReference type="ChEBI" id="CHEBI:57783"/>
        <dbReference type="ChEBI" id="CHEBI:58349"/>
        <dbReference type="EC" id="1.8.1.2"/>
    </reaction>
</comment>
<evidence type="ECO:0000256" key="10">
    <source>
        <dbReference type="ARBA" id="ARBA00022982"/>
    </source>
</evidence>
<evidence type="ECO:0000313" key="16">
    <source>
        <dbReference type="Proteomes" id="UP000186594"/>
    </source>
</evidence>
<keyword evidence="5" id="KW-0813">Transport</keyword>
<sequence length="807" mass="91408">MSSTLSELSEYTVQDLIEQIAFVLSYSVYSYADTIPYIGRHLAQLSRDQPELSSRIFCLQSRAGAASIILGEFSQTPGSCRQPRAIISTVQSLDYMRSTLSKNLAGMTSPLVFNVAAIDFDLEMNPQINYIPALEFARENNLGLVTSRFAEEVQHMSIFATLSALYRPTAHVYDGLILAKETRIYLDSGSVYTAYKSILEDLRTNSFKSPEEPSKVILHKVNLAFGTNYAPFEYYGSPLVSKVLVVFGSVEYRVAREYIDSSDSVGLINVRVFRPFYEDELLTAIPSTAKRIDVLGQVSKAGEVSDNYFHSILYQDIIAAIYDSNRFSPLPRARDFKYLPCMKWTVSQLSQIVEEDHSPSRTVGDVHWCFTSSVASEDVSTSSSVSTLPTDIDPGTSLSNMGYEPLEPVTTMSSWNSAAQALCFKEAFNYQLKLRPDLAEHTYVVRVQENKRLTPKSYDRNIFHIEFDISGTSMNYEIGEALGIHGQNDPTEACDFLEFYGLKGNEIIELPSRDDTEVFESRTTLQVAMQNIDLFGKPLKRFYRELADYATDEAEKRKLSILASAEGAVLFKHRSDVEMVTYVDILREFESARPPFQELIKMISPLKRREYSIASSQKVHPTSVHLLVVVVNWQDPWERTRFGHCTRYLSNLQPILMAGLGTGLAPFRAFVEHRAWQKQQGIAIGKVFLYLGSRHQREEYLYGDEFEAYENAGIITLLGKAFSRDQPHKVYIQDIMRNTLPEIVDAFIVENGSFYLCGPIWPVPDVTQVLEDAVIMHSKSMKAEKVPNTKKIIEQLKDDSRYVLEVY</sequence>
<evidence type="ECO:0000256" key="8">
    <source>
        <dbReference type="ARBA" id="ARBA00022827"/>
    </source>
</evidence>
<gene>
    <name evidence="15" type="ORF">NEOLI_000311</name>
</gene>
<protein>
    <recommendedName>
        <fullName evidence="4">assimilatory sulfite reductase (NADPH)</fullName>
        <ecNumber evidence="4">1.8.1.2</ecNumber>
    </recommendedName>
</protein>
<dbReference type="Gene3D" id="3.40.50.920">
    <property type="match status" value="1"/>
</dbReference>
<dbReference type="Pfam" id="PF00175">
    <property type="entry name" value="NAD_binding_1"/>
    <property type="match status" value="1"/>
</dbReference>
<dbReference type="PROSITE" id="PS51384">
    <property type="entry name" value="FAD_FR"/>
    <property type="match status" value="1"/>
</dbReference>
<evidence type="ECO:0000256" key="4">
    <source>
        <dbReference type="ARBA" id="ARBA00012604"/>
    </source>
</evidence>
<dbReference type="PRINTS" id="PR00371">
    <property type="entry name" value="FPNCR"/>
</dbReference>
<dbReference type="InterPro" id="IPR009014">
    <property type="entry name" value="Transketo_C/PFOR_II"/>
</dbReference>
<dbReference type="CDD" id="cd06207">
    <property type="entry name" value="CyPoR_like"/>
    <property type="match status" value="1"/>
</dbReference>
<comment type="caution">
    <text evidence="15">The sequence shown here is derived from an EMBL/GenBank/DDBJ whole genome shotgun (WGS) entry which is preliminary data.</text>
</comment>
<name>A0A1U7LUP1_NEOID</name>
<dbReference type="Gene3D" id="1.20.990.10">
    <property type="entry name" value="NADPH-cytochrome p450 Reductase, Chain A, domain 3"/>
    <property type="match status" value="1"/>
</dbReference>
<dbReference type="Gene3D" id="2.40.30.10">
    <property type="entry name" value="Translation factors"/>
    <property type="match status" value="2"/>
</dbReference>
<keyword evidence="9" id="KW-0521">NADP</keyword>
<dbReference type="InterPro" id="IPR017927">
    <property type="entry name" value="FAD-bd_FR_type"/>
</dbReference>
<dbReference type="SUPFAM" id="SSF52343">
    <property type="entry name" value="Ferredoxin reductase-like, C-terminal NADP-linked domain"/>
    <property type="match status" value="1"/>
</dbReference>
<proteinExistence type="predicted"/>
<comment type="cofactor">
    <cofactor evidence="2">
        <name>FAD</name>
        <dbReference type="ChEBI" id="CHEBI:57692"/>
    </cofactor>
</comment>
<evidence type="ECO:0000256" key="12">
    <source>
        <dbReference type="ARBA" id="ARBA00052219"/>
    </source>
</evidence>
<dbReference type="PANTHER" id="PTHR19384:SF109">
    <property type="entry name" value="SULFITE REDUCTASE [NADPH] FLAVOPROTEIN COMPONENT"/>
    <property type="match status" value="1"/>
</dbReference>
<dbReference type="Proteomes" id="UP000186594">
    <property type="component" value="Unassembled WGS sequence"/>
</dbReference>
<dbReference type="GO" id="GO:0050660">
    <property type="term" value="F:flavin adenine dinucleotide binding"/>
    <property type="evidence" value="ECO:0007669"/>
    <property type="project" value="TreeGrafter"/>
</dbReference>
<reference evidence="15 16" key="1">
    <citation type="submission" date="2016-04" db="EMBL/GenBank/DDBJ databases">
        <title>Evolutionary innovation and constraint leading to complex multicellularity in the Ascomycota.</title>
        <authorList>
            <person name="Cisse O."/>
            <person name="Nguyen A."/>
            <person name="Hewitt D.A."/>
            <person name="Jedd G."/>
            <person name="Stajich J.E."/>
        </authorList>
    </citation>
    <scope>NUCLEOTIDE SEQUENCE [LARGE SCALE GENOMIC DNA]</scope>
    <source>
        <strain evidence="15 16">DAH-3</strain>
    </source>
</reference>
<comment type="function">
    <text evidence="13">This enzyme catalyzes the 6-electron reduction of sulfite to sulfide. This is one of several activities required for the biosynthesis of L-cysteine from sulfate.</text>
</comment>
<dbReference type="OrthoDB" id="1856718at2759"/>
<dbReference type="PANTHER" id="PTHR19384">
    <property type="entry name" value="NITRIC OXIDE SYNTHASE-RELATED"/>
    <property type="match status" value="1"/>
</dbReference>
<comment type="pathway">
    <text evidence="3">Sulfur metabolism; hydrogen sulfide biosynthesis; hydrogen sulfide from sulfite (NADPH route): step 1/1.</text>
</comment>
<dbReference type="EMBL" id="LXFE01000211">
    <property type="protein sequence ID" value="OLL26262.1"/>
    <property type="molecule type" value="Genomic_DNA"/>
</dbReference>
<keyword evidence="10" id="KW-0249">Electron transport</keyword>
<dbReference type="GO" id="GO:0005829">
    <property type="term" value="C:cytosol"/>
    <property type="evidence" value="ECO:0007669"/>
    <property type="project" value="TreeGrafter"/>
</dbReference>
<dbReference type="FunFam" id="3.40.50.80:FF:000011">
    <property type="entry name" value="Sulfite reductase flavoprotein component"/>
    <property type="match status" value="1"/>
</dbReference>
<dbReference type="InterPro" id="IPR039261">
    <property type="entry name" value="FNR_nucleotide-bd"/>
</dbReference>
<keyword evidence="11" id="KW-0560">Oxidoreductase</keyword>
<dbReference type="InterPro" id="IPR003097">
    <property type="entry name" value="CysJ-like_FAD-binding"/>
</dbReference>
<keyword evidence="16" id="KW-1185">Reference proteome</keyword>
<dbReference type="Gene3D" id="3.40.50.80">
    <property type="entry name" value="Nucleotide-binding domain of ferredoxin-NADP reductase (FNR) module"/>
    <property type="match status" value="1"/>
</dbReference>
<dbReference type="AlphaFoldDB" id="A0A1U7LUP1"/>
<keyword evidence="6" id="KW-0285">Flavoprotein</keyword>
<evidence type="ECO:0000259" key="14">
    <source>
        <dbReference type="PROSITE" id="PS51384"/>
    </source>
</evidence>
<evidence type="ECO:0000256" key="6">
    <source>
        <dbReference type="ARBA" id="ARBA00022630"/>
    </source>
</evidence>
<evidence type="ECO:0000256" key="11">
    <source>
        <dbReference type="ARBA" id="ARBA00023002"/>
    </source>
</evidence>
<evidence type="ECO:0000256" key="13">
    <source>
        <dbReference type="ARBA" id="ARBA00059320"/>
    </source>
</evidence>
<dbReference type="SUPFAM" id="SSF52922">
    <property type="entry name" value="TK C-terminal domain-like"/>
    <property type="match status" value="1"/>
</dbReference>
<dbReference type="InterPro" id="IPR023173">
    <property type="entry name" value="NADPH_Cyt_P450_Rdtase_alpha"/>
</dbReference>
<dbReference type="InterPro" id="IPR001433">
    <property type="entry name" value="OxRdtase_FAD/NAD-bd"/>
</dbReference>
<dbReference type="Gene3D" id="3.40.50.970">
    <property type="match status" value="1"/>
</dbReference>
<evidence type="ECO:0000256" key="2">
    <source>
        <dbReference type="ARBA" id="ARBA00001974"/>
    </source>
</evidence>
<dbReference type="SUPFAM" id="SSF63380">
    <property type="entry name" value="Riboflavin synthase domain-like"/>
    <property type="match status" value="1"/>
</dbReference>
<dbReference type="InterPro" id="IPR017938">
    <property type="entry name" value="Riboflavin_synthase-like_b-brl"/>
</dbReference>
<evidence type="ECO:0000256" key="1">
    <source>
        <dbReference type="ARBA" id="ARBA00001917"/>
    </source>
</evidence>
<keyword evidence="7" id="KW-0288">FMN</keyword>
<dbReference type="FunFam" id="1.20.990.10:FF:000010">
    <property type="entry name" value="Sulfite reductase [NADPH] flavoprotein component"/>
    <property type="match status" value="1"/>
</dbReference>
<comment type="cofactor">
    <cofactor evidence="1">
        <name>FMN</name>
        <dbReference type="ChEBI" id="CHEBI:58210"/>
    </cofactor>
</comment>
<evidence type="ECO:0000313" key="15">
    <source>
        <dbReference type="EMBL" id="OLL26262.1"/>
    </source>
</evidence>
<organism evidence="15 16">
    <name type="scientific">Neolecta irregularis (strain DAH-3)</name>
    <dbReference type="NCBI Taxonomy" id="1198029"/>
    <lineage>
        <taxon>Eukaryota</taxon>
        <taxon>Fungi</taxon>
        <taxon>Dikarya</taxon>
        <taxon>Ascomycota</taxon>
        <taxon>Taphrinomycotina</taxon>
        <taxon>Neolectales</taxon>
        <taxon>Neolectaceae</taxon>
        <taxon>Neolecta</taxon>
    </lineage>
</organism>
<dbReference type="GO" id="GO:0010181">
    <property type="term" value="F:FMN binding"/>
    <property type="evidence" value="ECO:0007669"/>
    <property type="project" value="TreeGrafter"/>
</dbReference>
<dbReference type="InterPro" id="IPR001709">
    <property type="entry name" value="Flavoprot_Pyr_Nucl_cyt_Rdtase"/>
</dbReference>
<dbReference type="STRING" id="1198029.A0A1U7LUP1"/>
<dbReference type="EC" id="1.8.1.2" evidence="4"/>
<dbReference type="Pfam" id="PF00667">
    <property type="entry name" value="FAD_binding_1"/>
    <property type="match status" value="1"/>
</dbReference>
<evidence type="ECO:0000256" key="9">
    <source>
        <dbReference type="ARBA" id="ARBA00022857"/>
    </source>
</evidence>
<feature type="domain" description="FAD-binding FR-type" evidence="14">
    <location>
        <begin position="440"/>
        <end position="673"/>
    </location>
</feature>
<evidence type="ECO:0000256" key="3">
    <source>
        <dbReference type="ARBA" id="ARBA00004774"/>
    </source>
</evidence>
<dbReference type="GO" id="GO:0000103">
    <property type="term" value="P:sulfate assimilation"/>
    <property type="evidence" value="ECO:0007669"/>
    <property type="project" value="EnsemblFungi"/>
</dbReference>
<dbReference type="GO" id="GO:0004783">
    <property type="term" value="F:sulfite reductase (NADPH) activity"/>
    <property type="evidence" value="ECO:0007669"/>
    <property type="project" value="UniProtKB-EC"/>
</dbReference>
<keyword evidence="8" id="KW-0274">FAD</keyword>
<evidence type="ECO:0000256" key="7">
    <source>
        <dbReference type="ARBA" id="ARBA00022643"/>
    </source>
</evidence>
<evidence type="ECO:0000256" key="5">
    <source>
        <dbReference type="ARBA" id="ARBA00022448"/>
    </source>
</evidence>